<evidence type="ECO:0000313" key="3">
    <source>
        <dbReference type="EMBL" id="KAG2605180.1"/>
    </source>
</evidence>
<feature type="signal peptide" evidence="2">
    <location>
        <begin position="1"/>
        <end position="24"/>
    </location>
</feature>
<accession>A0A8T0T2B2</accession>
<name>A0A8T0T2B2_PANVG</name>
<dbReference type="EMBL" id="CM029044">
    <property type="protein sequence ID" value="KAG2605180.1"/>
    <property type="molecule type" value="Genomic_DNA"/>
</dbReference>
<organism evidence="3 4">
    <name type="scientific">Panicum virgatum</name>
    <name type="common">Blackwell switchgrass</name>
    <dbReference type="NCBI Taxonomy" id="38727"/>
    <lineage>
        <taxon>Eukaryota</taxon>
        <taxon>Viridiplantae</taxon>
        <taxon>Streptophyta</taxon>
        <taxon>Embryophyta</taxon>
        <taxon>Tracheophyta</taxon>
        <taxon>Spermatophyta</taxon>
        <taxon>Magnoliopsida</taxon>
        <taxon>Liliopsida</taxon>
        <taxon>Poales</taxon>
        <taxon>Poaceae</taxon>
        <taxon>PACMAD clade</taxon>
        <taxon>Panicoideae</taxon>
        <taxon>Panicodae</taxon>
        <taxon>Paniceae</taxon>
        <taxon>Panicinae</taxon>
        <taxon>Panicum</taxon>
        <taxon>Panicum sect. Hiantes</taxon>
    </lineage>
</organism>
<sequence length="97" mass="9991">MARSSNVAVPLLLLLVVVLSSSWACHPAAAARPLLAGGGSRWVEQAAPASAGSVIVLPSAVWRLWHELPPLQMKPAGASCSGSTWDPNNGCPPTTKP</sequence>
<evidence type="ECO:0000313" key="4">
    <source>
        <dbReference type="Proteomes" id="UP000823388"/>
    </source>
</evidence>
<evidence type="ECO:0000256" key="2">
    <source>
        <dbReference type="SAM" id="SignalP"/>
    </source>
</evidence>
<dbReference type="AlphaFoldDB" id="A0A8T0T2B2"/>
<reference evidence="3" key="1">
    <citation type="submission" date="2020-05" db="EMBL/GenBank/DDBJ databases">
        <title>WGS assembly of Panicum virgatum.</title>
        <authorList>
            <person name="Lovell J.T."/>
            <person name="Jenkins J."/>
            <person name="Shu S."/>
            <person name="Juenger T.E."/>
            <person name="Schmutz J."/>
        </authorList>
    </citation>
    <scope>NUCLEOTIDE SEQUENCE</scope>
    <source>
        <strain evidence="3">AP13</strain>
    </source>
</reference>
<feature type="chain" id="PRO_5035904449" evidence="2">
    <location>
        <begin position="25"/>
        <end position="97"/>
    </location>
</feature>
<keyword evidence="2" id="KW-0732">Signal</keyword>
<keyword evidence="4" id="KW-1185">Reference proteome</keyword>
<comment type="caution">
    <text evidence="3">The sequence shown here is derived from an EMBL/GenBank/DDBJ whole genome shotgun (WGS) entry which is preliminary data.</text>
</comment>
<gene>
    <name evidence="3" type="ORF">PVAP13_4NG098019</name>
</gene>
<feature type="region of interest" description="Disordered" evidence="1">
    <location>
        <begin position="76"/>
        <end position="97"/>
    </location>
</feature>
<protein>
    <submittedName>
        <fullName evidence="3">Uncharacterized protein</fullName>
    </submittedName>
</protein>
<dbReference type="Proteomes" id="UP000823388">
    <property type="component" value="Chromosome 4N"/>
</dbReference>
<proteinExistence type="predicted"/>
<evidence type="ECO:0000256" key="1">
    <source>
        <dbReference type="SAM" id="MobiDB-lite"/>
    </source>
</evidence>